<gene>
    <name evidence="1" type="ORF">rsdtw13_00180</name>
</gene>
<name>A0ACB5R6L9_9CLOT</name>
<keyword evidence="2" id="KW-1185">Reference proteome</keyword>
<accession>A0ACB5R6L9</accession>
<protein>
    <submittedName>
        <fullName evidence="1">Uncharacterized protein</fullName>
    </submittedName>
</protein>
<organism evidence="1 2">
    <name type="scientific">Inconstantimicrobium mannanitabidum</name>
    <dbReference type="NCBI Taxonomy" id="1604901"/>
    <lineage>
        <taxon>Bacteria</taxon>
        <taxon>Bacillati</taxon>
        <taxon>Bacillota</taxon>
        <taxon>Clostridia</taxon>
        <taxon>Eubacteriales</taxon>
        <taxon>Clostridiaceae</taxon>
        <taxon>Inconstantimicrobium</taxon>
    </lineage>
</organism>
<dbReference type="EMBL" id="BROD01000001">
    <property type="protein sequence ID" value="GKX64760.1"/>
    <property type="molecule type" value="Genomic_DNA"/>
</dbReference>
<evidence type="ECO:0000313" key="1">
    <source>
        <dbReference type="EMBL" id="GKX64760.1"/>
    </source>
</evidence>
<dbReference type="Proteomes" id="UP001058074">
    <property type="component" value="Unassembled WGS sequence"/>
</dbReference>
<comment type="caution">
    <text evidence="1">The sequence shown here is derived from an EMBL/GenBank/DDBJ whole genome shotgun (WGS) entry which is preliminary data.</text>
</comment>
<proteinExistence type="predicted"/>
<evidence type="ECO:0000313" key="2">
    <source>
        <dbReference type="Proteomes" id="UP001058074"/>
    </source>
</evidence>
<reference evidence="1" key="1">
    <citation type="journal article" date="2025" name="Int. J. Syst. Evol. Microbiol.">
        <title>Inconstantimicrobium mannanitabidum sp. nov., a novel member of the family Clostridiaceae isolated from anoxic soil under the treatment of reductive soil disinfestation.</title>
        <authorList>
            <person name="Ueki A."/>
            <person name="Tonouchi A."/>
            <person name="Honma S."/>
            <person name="Kaku N."/>
            <person name="Ueki K."/>
        </authorList>
    </citation>
    <scope>NUCLEOTIDE SEQUENCE</scope>
    <source>
        <strain evidence="1">TW13</strain>
    </source>
</reference>
<sequence length="224" mass="26009">MIAKYNSFNYWQKVIEKNRTYKGRIFLGEPITNKTVYFHSIVFNRKTGIESVWAPIPNLKMLLGYIQYCFLPMAYERWIEGKGGKITDGSVKTVEDVIQVAMKDSDKFRDEIIEMKRQVQRLQNCWQLGSVNLAKELNRFARDFNKSWRGNSERFLYLKVLFNSDELFDFITYSNSVTGSEETLVDKIGVTESELRDICKNAGTDLSKGEKLKKILAVNLVDIL</sequence>